<reference evidence="5" key="2">
    <citation type="submission" date="2021-04" db="EMBL/GenBank/DDBJ databases">
        <authorList>
            <person name="Gilroy R."/>
        </authorList>
    </citation>
    <scope>NUCLEOTIDE SEQUENCE</scope>
    <source>
        <strain evidence="5">ChiGjej1B1-98</strain>
    </source>
</reference>
<sequence length="349" mass="37386">MSSRRTATLKDIAADAGIHVATASRALSRTHSHLVQEETRKRVLESAERLGYRVNSVARSLRSGKTGTIGVIVFDLANPFTATVLRGIDEVLDETGQLSVVMETHNEPETLRRAVERLTENRVDAIIVAAAHLDDREYLLEAAAATPIVLAVRRSGDPADPAALSGLPEALQDDVKGAAEAAQFFLDHGHRHIAQVHGDSRISSFVDRGFGFQSAIEAHGDAALVGHDGHAHDSTVAEGRRLAAELLALPSQERPTAIFAHNDMLAVGVLDALAEAGLRCPEDVSVIGYNDAPLIDRVTPPLTTVKLPAFEIGRHAAQMAVDLIDGKEPDPARVVLPAEMVIRDSVAQR</sequence>
<name>A0A9D2C8D6_9MICO</name>
<organism evidence="5 6">
    <name type="scientific">Candidatus Agrococcus pullicola</name>
    <dbReference type="NCBI Taxonomy" id="2838429"/>
    <lineage>
        <taxon>Bacteria</taxon>
        <taxon>Bacillati</taxon>
        <taxon>Actinomycetota</taxon>
        <taxon>Actinomycetes</taxon>
        <taxon>Micrococcales</taxon>
        <taxon>Microbacteriaceae</taxon>
        <taxon>Agrococcus</taxon>
    </lineage>
</organism>
<dbReference type="Proteomes" id="UP000824005">
    <property type="component" value="Unassembled WGS sequence"/>
</dbReference>
<dbReference type="GO" id="GO:0003700">
    <property type="term" value="F:DNA-binding transcription factor activity"/>
    <property type="evidence" value="ECO:0007669"/>
    <property type="project" value="TreeGrafter"/>
</dbReference>
<dbReference type="Gene3D" id="3.40.50.2300">
    <property type="match status" value="2"/>
</dbReference>
<dbReference type="AlphaFoldDB" id="A0A9D2C8D6"/>
<dbReference type="InterPro" id="IPR028082">
    <property type="entry name" value="Peripla_BP_I"/>
</dbReference>
<evidence type="ECO:0000313" key="6">
    <source>
        <dbReference type="Proteomes" id="UP000824005"/>
    </source>
</evidence>
<protein>
    <submittedName>
        <fullName evidence="5">LacI family transcriptional regulator</fullName>
    </submittedName>
</protein>
<feature type="domain" description="HTH lacI-type" evidence="4">
    <location>
        <begin position="7"/>
        <end position="63"/>
    </location>
</feature>
<evidence type="ECO:0000256" key="1">
    <source>
        <dbReference type="ARBA" id="ARBA00023015"/>
    </source>
</evidence>
<reference evidence="5" key="1">
    <citation type="journal article" date="2021" name="PeerJ">
        <title>Extensive microbial diversity within the chicken gut microbiome revealed by metagenomics and culture.</title>
        <authorList>
            <person name="Gilroy R."/>
            <person name="Ravi A."/>
            <person name="Getino M."/>
            <person name="Pursley I."/>
            <person name="Horton D.L."/>
            <person name="Alikhan N.F."/>
            <person name="Baker D."/>
            <person name="Gharbi K."/>
            <person name="Hall N."/>
            <person name="Watson M."/>
            <person name="Adriaenssens E.M."/>
            <person name="Foster-Nyarko E."/>
            <person name="Jarju S."/>
            <person name="Secka A."/>
            <person name="Antonio M."/>
            <person name="Oren A."/>
            <person name="Chaudhuri R.R."/>
            <person name="La Ragione R."/>
            <person name="Hildebrand F."/>
            <person name="Pallen M.J."/>
        </authorList>
    </citation>
    <scope>NUCLEOTIDE SEQUENCE</scope>
    <source>
        <strain evidence="5">ChiGjej1B1-98</strain>
    </source>
</reference>
<dbReference type="EMBL" id="DXDC01000207">
    <property type="protein sequence ID" value="HIY66031.1"/>
    <property type="molecule type" value="Genomic_DNA"/>
</dbReference>
<dbReference type="InterPro" id="IPR000843">
    <property type="entry name" value="HTH_LacI"/>
</dbReference>
<evidence type="ECO:0000259" key="4">
    <source>
        <dbReference type="PROSITE" id="PS50932"/>
    </source>
</evidence>
<proteinExistence type="predicted"/>
<dbReference type="SUPFAM" id="SSF53822">
    <property type="entry name" value="Periplasmic binding protein-like I"/>
    <property type="match status" value="1"/>
</dbReference>
<dbReference type="PANTHER" id="PTHR30146">
    <property type="entry name" value="LACI-RELATED TRANSCRIPTIONAL REPRESSOR"/>
    <property type="match status" value="1"/>
</dbReference>
<dbReference type="CDD" id="cd01392">
    <property type="entry name" value="HTH_LacI"/>
    <property type="match status" value="1"/>
</dbReference>
<accession>A0A9D2C8D6</accession>
<dbReference type="Gene3D" id="1.10.260.40">
    <property type="entry name" value="lambda repressor-like DNA-binding domains"/>
    <property type="match status" value="1"/>
</dbReference>
<dbReference type="PROSITE" id="PS50932">
    <property type="entry name" value="HTH_LACI_2"/>
    <property type="match status" value="1"/>
</dbReference>
<dbReference type="Pfam" id="PF00356">
    <property type="entry name" value="LacI"/>
    <property type="match status" value="1"/>
</dbReference>
<keyword evidence="2" id="KW-0238">DNA-binding</keyword>
<dbReference type="SMART" id="SM00354">
    <property type="entry name" value="HTH_LACI"/>
    <property type="match status" value="1"/>
</dbReference>
<dbReference type="GO" id="GO:0000976">
    <property type="term" value="F:transcription cis-regulatory region binding"/>
    <property type="evidence" value="ECO:0007669"/>
    <property type="project" value="TreeGrafter"/>
</dbReference>
<dbReference type="Pfam" id="PF13377">
    <property type="entry name" value="Peripla_BP_3"/>
    <property type="match status" value="1"/>
</dbReference>
<evidence type="ECO:0000256" key="2">
    <source>
        <dbReference type="ARBA" id="ARBA00023125"/>
    </source>
</evidence>
<evidence type="ECO:0000313" key="5">
    <source>
        <dbReference type="EMBL" id="HIY66031.1"/>
    </source>
</evidence>
<gene>
    <name evidence="5" type="ORF">H9830_07125</name>
</gene>
<dbReference type="CDD" id="cd06267">
    <property type="entry name" value="PBP1_LacI_sugar_binding-like"/>
    <property type="match status" value="1"/>
</dbReference>
<keyword evidence="1" id="KW-0805">Transcription regulation</keyword>
<dbReference type="PANTHER" id="PTHR30146:SF109">
    <property type="entry name" value="HTH-TYPE TRANSCRIPTIONAL REGULATOR GALS"/>
    <property type="match status" value="1"/>
</dbReference>
<evidence type="ECO:0000256" key="3">
    <source>
        <dbReference type="ARBA" id="ARBA00023163"/>
    </source>
</evidence>
<comment type="caution">
    <text evidence="5">The sequence shown here is derived from an EMBL/GenBank/DDBJ whole genome shotgun (WGS) entry which is preliminary data.</text>
</comment>
<dbReference type="InterPro" id="IPR046335">
    <property type="entry name" value="LacI/GalR-like_sensor"/>
</dbReference>
<dbReference type="SUPFAM" id="SSF47413">
    <property type="entry name" value="lambda repressor-like DNA-binding domains"/>
    <property type="match status" value="1"/>
</dbReference>
<keyword evidence="3" id="KW-0804">Transcription</keyword>
<dbReference type="InterPro" id="IPR010982">
    <property type="entry name" value="Lambda_DNA-bd_dom_sf"/>
</dbReference>